<evidence type="ECO:0000313" key="9">
    <source>
        <dbReference type="EMBL" id="PWJ21571.1"/>
    </source>
</evidence>
<feature type="transmembrane region" description="Helical" evidence="7">
    <location>
        <begin position="74"/>
        <end position="96"/>
    </location>
</feature>
<gene>
    <name evidence="9" type="ORF">A8806_11961</name>
</gene>
<keyword evidence="5 7" id="KW-1133">Transmembrane helix</keyword>
<dbReference type="CDD" id="cd06261">
    <property type="entry name" value="TM_PBP2"/>
    <property type="match status" value="1"/>
</dbReference>
<keyword evidence="4 7" id="KW-0812">Transmembrane</keyword>
<protein>
    <submittedName>
        <fullName evidence="9">Carbohydrate ABC transporter membrane protein 2 (CUT1 family)</fullName>
    </submittedName>
</protein>
<dbReference type="RefSeq" id="WP_109733609.1">
    <property type="nucleotide sequence ID" value="NZ_BAAACK010000002.1"/>
</dbReference>
<comment type="caution">
    <text evidence="9">The sequence shown here is derived from an EMBL/GenBank/DDBJ whole genome shotgun (WGS) entry which is preliminary data.</text>
</comment>
<comment type="similarity">
    <text evidence="7">Belongs to the binding-protein-dependent transport system permease family.</text>
</comment>
<dbReference type="Gene3D" id="1.10.3720.10">
    <property type="entry name" value="MetI-like"/>
    <property type="match status" value="1"/>
</dbReference>
<sequence length="276" mass="30812">MNKKKKLVKIVSYLVLIMIAVAQMVPLLVMFLNSVRSNEDIKKKLIAFPESIHLENFMIAWRKGGYLQAYLSNLVIGLAAAVIVLTVTGLAAYGIVKLEAFGKNAFRTYFTAGLSIPGFAIIATLFFMFHKIGLVNSRLGMIVIYTAINIPFNFMFVHAFFQGMPKELDEAARIDGAGEIQNFWYNVLPLAKPILSTVMLIVFVNVWNEFLFANTFLQDENVRTVALRFYNFVGKNSGDPAYIYAAAVISVLPILIIYMLMQDTFVEGMTSGSVKG</sequence>
<dbReference type="OrthoDB" id="187395at2"/>
<feature type="transmembrane region" description="Helical" evidence="7">
    <location>
        <begin position="182"/>
        <end position="207"/>
    </location>
</feature>
<evidence type="ECO:0000313" key="10">
    <source>
        <dbReference type="Proteomes" id="UP000245845"/>
    </source>
</evidence>
<keyword evidence="3" id="KW-1003">Cell membrane</keyword>
<comment type="subcellular location">
    <subcellularLocation>
        <location evidence="1 7">Cell membrane</location>
        <topology evidence="1 7">Multi-pass membrane protein</topology>
    </subcellularLocation>
</comment>
<feature type="transmembrane region" description="Helical" evidence="7">
    <location>
        <begin position="12"/>
        <end position="32"/>
    </location>
</feature>
<feature type="transmembrane region" description="Helical" evidence="7">
    <location>
        <begin position="108"/>
        <end position="130"/>
    </location>
</feature>
<dbReference type="Pfam" id="PF00528">
    <property type="entry name" value="BPD_transp_1"/>
    <property type="match status" value="1"/>
</dbReference>
<organism evidence="9 10">
    <name type="scientific">Faecalicatena orotica</name>
    <dbReference type="NCBI Taxonomy" id="1544"/>
    <lineage>
        <taxon>Bacteria</taxon>
        <taxon>Bacillati</taxon>
        <taxon>Bacillota</taxon>
        <taxon>Clostridia</taxon>
        <taxon>Lachnospirales</taxon>
        <taxon>Lachnospiraceae</taxon>
        <taxon>Faecalicatena</taxon>
    </lineage>
</organism>
<evidence type="ECO:0000256" key="2">
    <source>
        <dbReference type="ARBA" id="ARBA00022448"/>
    </source>
</evidence>
<feature type="transmembrane region" description="Helical" evidence="7">
    <location>
        <begin position="142"/>
        <end position="161"/>
    </location>
</feature>
<feature type="transmembrane region" description="Helical" evidence="7">
    <location>
        <begin position="241"/>
        <end position="261"/>
    </location>
</feature>
<reference evidence="9 10" key="1">
    <citation type="submission" date="2018-05" db="EMBL/GenBank/DDBJ databases">
        <title>The Hungate 1000. A catalogue of reference genomes from the rumen microbiome.</title>
        <authorList>
            <person name="Kelly W."/>
        </authorList>
    </citation>
    <scope>NUCLEOTIDE SEQUENCE [LARGE SCALE GENOMIC DNA]</scope>
    <source>
        <strain evidence="9 10">NLAE-zl-C242</strain>
    </source>
</reference>
<dbReference type="AlphaFoldDB" id="A0A2Y9C6L7"/>
<dbReference type="InterPro" id="IPR000515">
    <property type="entry name" value="MetI-like"/>
</dbReference>
<keyword evidence="10" id="KW-1185">Reference proteome</keyword>
<dbReference type="InterPro" id="IPR050901">
    <property type="entry name" value="BP-dep_ABC_trans_perm"/>
</dbReference>
<dbReference type="Proteomes" id="UP000245845">
    <property type="component" value="Unassembled WGS sequence"/>
</dbReference>
<evidence type="ECO:0000256" key="7">
    <source>
        <dbReference type="RuleBase" id="RU363032"/>
    </source>
</evidence>
<evidence type="ECO:0000256" key="6">
    <source>
        <dbReference type="ARBA" id="ARBA00023136"/>
    </source>
</evidence>
<evidence type="ECO:0000256" key="3">
    <source>
        <dbReference type="ARBA" id="ARBA00022475"/>
    </source>
</evidence>
<dbReference type="PANTHER" id="PTHR32243:SF24">
    <property type="entry name" value="DIACETYLCHITOBIOSE UPTAKE SYSTEM PERMEASE PROTEIN NGCG"/>
    <property type="match status" value="1"/>
</dbReference>
<dbReference type="GO" id="GO:0055085">
    <property type="term" value="P:transmembrane transport"/>
    <property type="evidence" value="ECO:0007669"/>
    <property type="project" value="InterPro"/>
</dbReference>
<evidence type="ECO:0000256" key="1">
    <source>
        <dbReference type="ARBA" id="ARBA00004651"/>
    </source>
</evidence>
<dbReference type="InterPro" id="IPR035906">
    <property type="entry name" value="MetI-like_sf"/>
</dbReference>
<dbReference type="SUPFAM" id="SSF161098">
    <property type="entry name" value="MetI-like"/>
    <property type="match status" value="1"/>
</dbReference>
<dbReference type="EMBL" id="QGDL01000019">
    <property type="protein sequence ID" value="PWJ21571.1"/>
    <property type="molecule type" value="Genomic_DNA"/>
</dbReference>
<dbReference type="PROSITE" id="PS50928">
    <property type="entry name" value="ABC_TM1"/>
    <property type="match status" value="1"/>
</dbReference>
<evidence type="ECO:0000259" key="8">
    <source>
        <dbReference type="PROSITE" id="PS50928"/>
    </source>
</evidence>
<keyword evidence="6 7" id="KW-0472">Membrane</keyword>
<name>A0A2Y9C6L7_9FIRM</name>
<evidence type="ECO:0000256" key="4">
    <source>
        <dbReference type="ARBA" id="ARBA00022692"/>
    </source>
</evidence>
<keyword evidence="2 7" id="KW-0813">Transport</keyword>
<accession>A0A2Y9C6L7</accession>
<feature type="domain" description="ABC transmembrane type-1" evidence="8">
    <location>
        <begin position="70"/>
        <end position="261"/>
    </location>
</feature>
<evidence type="ECO:0000256" key="5">
    <source>
        <dbReference type="ARBA" id="ARBA00022989"/>
    </source>
</evidence>
<dbReference type="GO" id="GO:0005886">
    <property type="term" value="C:plasma membrane"/>
    <property type="evidence" value="ECO:0007669"/>
    <property type="project" value="UniProtKB-SubCell"/>
</dbReference>
<dbReference type="PANTHER" id="PTHR32243">
    <property type="entry name" value="MALTOSE TRANSPORT SYSTEM PERMEASE-RELATED"/>
    <property type="match status" value="1"/>
</dbReference>
<proteinExistence type="inferred from homology"/>